<evidence type="ECO:0000256" key="1">
    <source>
        <dbReference type="SAM" id="MobiDB-lite"/>
    </source>
</evidence>
<evidence type="ECO:0000313" key="3">
    <source>
        <dbReference type="Proteomes" id="UP000265618"/>
    </source>
</evidence>
<feature type="non-terminal residue" evidence="2">
    <location>
        <position position="1"/>
    </location>
</feature>
<feature type="compositionally biased region" description="Basic and acidic residues" evidence="1">
    <location>
        <begin position="30"/>
        <end position="39"/>
    </location>
</feature>
<dbReference type="EMBL" id="BDIP01004212">
    <property type="protein sequence ID" value="GIQ88592.1"/>
    <property type="molecule type" value="Genomic_DNA"/>
</dbReference>
<protein>
    <submittedName>
        <fullName evidence="2">Uncharacterized protein</fullName>
    </submittedName>
</protein>
<dbReference type="Proteomes" id="UP000265618">
    <property type="component" value="Unassembled WGS sequence"/>
</dbReference>
<sequence>AESDRLHDQIAAAKGRAQHARSELATLQSKDGERGGQTEAELKNALADARKRERECISETREVQRQIQSLGHAGNASELISHAIFLSLSLSPSTPLFSGNASELISHAITRQTLARQRLNRVREDTDRERGELGAAVRHSARLLEERLLARRDTLLKEHQAAERMRQRENTRYDMERQALEEMENAAALRMQGEMTSLQR</sequence>
<comment type="caution">
    <text evidence="2">The sequence shown here is derived from an EMBL/GenBank/DDBJ whole genome shotgun (WGS) entry which is preliminary data.</text>
</comment>
<keyword evidence="3" id="KW-1185">Reference proteome</keyword>
<evidence type="ECO:0000313" key="2">
    <source>
        <dbReference type="EMBL" id="GIQ88592.1"/>
    </source>
</evidence>
<name>A0A9K3D4S0_9EUKA</name>
<gene>
    <name evidence="2" type="ORF">KIPB_010881</name>
</gene>
<organism evidence="2 3">
    <name type="scientific">Kipferlia bialata</name>
    <dbReference type="NCBI Taxonomy" id="797122"/>
    <lineage>
        <taxon>Eukaryota</taxon>
        <taxon>Metamonada</taxon>
        <taxon>Carpediemonas-like organisms</taxon>
        <taxon>Kipferlia</taxon>
    </lineage>
</organism>
<feature type="non-terminal residue" evidence="2">
    <location>
        <position position="200"/>
    </location>
</feature>
<dbReference type="AlphaFoldDB" id="A0A9K3D4S0"/>
<proteinExistence type="predicted"/>
<reference evidence="2 3" key="1">
    <citation type="journal article" date="2018" name="PLoS ONE">
        <title>The draft genome of Kipferlia bialata reveals reductive genome evolution in fornicate parasites.</title>
        <authorList>
            <person name="Tanifuji G."/>
            <person name="Takabayashi S."/>
            <person name="Kume K."/>
            <person name="Takagi M."/>
            <person name="Nakayama T."/>
            <person name="Kamikawa R."/>
            <person name="Inagaki Y."/>
            <person name="Hashimoto T."/>
        </authorList>
    </citation>
    <scope>NUCLEOTIDE SEQUENCE [LARGE SCALE GENOMIC DNA]</scope>
    <source>
        <strain evidence="2">NY0173</strain>
    </source>
</reference>
<accession>A0A9K3D4S0</accession>
<feature type="region of interest" description="Disordered" evidence="1">
    <location>
        <begin position="1"/>
        <end position="39"/>
    </location>
</feature>